<dbReference type="Proteomes" id="UP000242972">
    <property type="component" value="Unassembled WGS sequence"/>
</dbReference>
<protein>
    <submittedName>
        <fullName evidence="10">ABC transporter permease</fullName>
    </submittedName>
</protein>
<keyword evidence="5 7" id="KW-0472">Membrane</keyword>
<evidence type="ECO:0000313" key="11">
    <source>
        <dbReference type="Proteomes" id="UP000242972"/>
    </source>
</evidence>
<dbReference type="GO" id="GO:0005886">
    <property type="term" value="C:plasma membrane"/>
    <property type="evidence" value="ECO:0007669"/>
    <property type="project" value="UniProtKB-SubCell"/>
</dbReference>
<evidence type="ECO:0000256" key="6">
    <source>
        <dbReference type="ARBA" id="ARBA00038076"/>
    </source>
</evidence>
<evidence type="ECO:0000256" key="4">
    <source>
        <dbReference type="ARBA" id="ARBA00022989"/>
    </source>
</evidence>
<feature type="transmembrane region" description="Helical" evidence="7">
    <location>
        <begin position="265"/>
        <end position="289"/>
    </location>
</feature>
<organism evidence="10 11">
    <name type="scientific">Sulfobacillus benefaciens</name>
    <dbReference type="NCBI Taxonomy" id="453960"/>
    <lineage>
        <taxon>Bacteria</taxon>
        <taxon>Bacillati</taxon>
        <taxon>Bacillota</taxon>
        <taxon>Clostridia</taxon>
        <taxon>Eubacteriales</taxon>
        <taxon>Clostridiales Family XVII. Incertae Sedis</taxon>
        <taxon>Sulfobacillus</taxon>
    </lineage>
</organism>
<dbReference type="PANTHER" id="PTHR30572">
    <property type="entry name" value="MEMBRANE COMPONENT OF TRANSPORTER-RELATED"/>
    <property type="match status" value="1"/>
</dbReference>
<proteinExistence type="inferred from homology"/>
<comment type="subcellular location">
    <subcellularLocation>
        <location evidence="1">Cell membrane</location>
        <topology evidence="1">Multi-pass membrane protein</topology>
    </subcellularLocation>
</comment>
<feature type="domain" description="ABC3 transporter permease C-terminal" evidence="8">
    <location>
        <begin position="270"/>
        <end position="381"/>
    </location>
</feature>
<evidence type="ECO:0000313" key="10">
    <source>
        <dbReference type="EMBL" id="PSR35068.1"/>
    </source>
</evidence>
<feature type="transmembrane region" description="Helical" evidence="7">
    <location>
        <begin position="309"/>
        <end position="333"/>
    </location>
</feature>
<accession>A0A2T2XKW8</accession>
<comment type="similarity">
    <text evidence="6">Belongs to the ABC-4 integral membrane protein family.</text>
</comment>
<feature type="transmembrane region" description="Helical" evidence="7">
    <location>
        <begin position="353"/>
        <end position="374"/>
    </location>
</feature>
<evidence type="ECO:0000256" key="7">
    <source>
        <dbReference type="SAM" id="Phobius"/>
    </source>
</evidence>
<name>A0A2T2XKW8_9FIRM</name>
<evidence type="ECO:0000256" key="1">
    <source>
        <dbReference type="ARBA" id="ARBA00004651"/>
    </source>
</evidence>
<keyword evidence="4 7" id="KW-1133">Transmembrane helix</keyword>
<sequence>MMTWRDGVRLAFHGMVSNKLRTLLTMLGVIIGVAAVIVLVAMGQGASSLVTSRIETLGTNVIFVSPAGGTPFPVSEATVIARALPFPTIVVPEMNTGATVSTLTASGGAQVVGTTPAYIHIGAVSLAAGHFLTPLEMTQDQPVAVLGANQVQTLFGGSNPVGASVMIMGQQFRVIGALNRVGQGPGASQDKDIFIPMTLAQSLLSTTQLSQITVKTPSPDQANLAADYLTNLYTNTFGSANAVTIASEDQVLQTLQATRATFTHLLAGTAAIALIVGGIGIMNIMLVSVTERTREIGIRQALGATREDILLQFLLESMAMSLSGGSVGAILGVGLVHLVPVLWKTPAVFSPNALILAFVFSTAVGLGFGLYPAIKASGLDPIQALRYEG</sequence>
<keyword evidence="3 7" id="KW-0812">Transmembrane</keyword>
<dbReference type="InterPro" id="IPR003838">
    <property type="entry name" value="ABC3_permease_C"/>
</dbReference>
<dbReference type="GO" id="GO:0022857">
    <property type="term" value="F:transmembrane transporter activity"/>
    <property type="evidence" value="ECO:0007669"/>
    <property type="project" value="TreeGrafter"/>
</dbReference>
<dbReference type="InterPro" id="IPR050250">
    <property type="entry name" value="Macrolide_Exporter_MacB"/>
</dbReference>
<keyword evidence="2" id="KW-1003">Cell membrane</keyword>
<evidence type="ECO:0000256" key="2">
    <source>
        <dbReference type="ARBA" id="ARBA00022475"/>
    </source>
</evidence>
<reference evidence="10 11" key="1">
    <citation type="journal article" date="2014" name="BMC Genomics">
        <title>Comparison of environmental and isolate Sulfobacillus genomes reveals diverse carbon, sulfur, nitrogen, and hydrogen metabolisms.</title>
        <authorList>
            <person name="Justice N.B."/>
            <person name="Norman A."/>
            <person name="Brown C.T."/>
            <person name="Singh A."/>
            <person name="Thomas B.C."/>
            <person name="Banfield J.F."/>
        </authorList>
    </citation>
    <scope>NUCLEOTIDE SEQUENCE [LARGE SCALE GENOMIC DNA]</scope>
    <source>
        <strain evidence="10">AMDSBA4</strain>
    </source>
</reference>
<dbReference type="AlphaFoldDB" id="A0A2T2XKW8"/>
<comment type="caution">
    <text evidence="10">The sequence shown here is derived from an EMBL/GenBank/DDBJ whole genome shotgun (WGS) entry which is preliminary data.</text>
</comment>
<feature type="domain" description="MacB-like periplasmic core" evidence="9">
    <location>
        <begin position="22"/>
        <end position="231"/>
    </location>
</feature>
<evidence type="ECO:0000259" key="9">
    <source>
        <dbReference type="Pfam" id="PF12704"/>
    </source>
</evidence>
<dbReference type="Pfam" id="PF12704">
    <property type="entry name" value="MacB_PCD"/>
    <property type="match status" value="1"/>
</dbReference>
<feature type="transmembrane region" description="Helical" evidence="7">
    <location>
        <begin position="20"/>
        <end position="43"/>
    </location>
</feature>
<evidence type="ECO:0000259" key="8">
    <source>
        <dbReference type="Pfam" id="PF02687"/>
    </source>
</evidence>
<evidence type="ECO:0000256" key="5">
    <source>
        <dbReference type="ARBA" id="ARBA00023136"/>
    </source>
</evidence>
<gene>
    <name evidence="10" type="ORF">C7B46_02625</name>
</gene>
<dbReference type="PANTHER" id="PTHR30572:SF4">
    <property type="entry name" value="ABC TRANSPORTER PERMEASE YTRF"/>
    <property type="match status" value="1"/>
</dbReference>
<evidence type="ECO:0000256" key="3">
    <source>
        <dbReference type="ARBA" id="ARBA00022692"/>
    </source>
</evidence>
<dbReference type="InterPro" id="IPR025857">
    <property type="entry name" value="MacB_PCD"/>
</dbReference>
<dbReference type="EMBL" id="PXYW01000004">
    <property type="protein sequence ID" value="PSR35068.1"/>
    <property type="molecule type" value="Genomic_DNA"/>
</dbReference>
<dbReference type="Pfam" id="PF02687">
    <property type="entry name" value="FtsX"/>
    <property type="match status" value="1"/>
</dbReference>